<gene>
    <name evidence="2" type="ORF">SAMN04489724_2537</name>
</gene>
<dbReference type="RefSeq" id="WP_091693543.1">
    <property type="nucleotide sequence ID" value="NZ_FPBF01000003.1"/>
</dbReference>
<keyword evidence="3" id="KW-1185">Reference proteome</keyword>
<dbReference type="PANTHER" id="PTHR42990:SF1">
    <property type="entry name" value="AAA+ ATPASE DOMAIN-CONTAINING PROTEIN"/>
    <property type="match status" value="1"/>
</dbReference>
<feature type="domain" description="AAA" evidence="1">
    <location>
        <begin position="31"/>
        <end position="154"/>
    </location>
</feature>
<dbReference type="EMBL" id="FPBF01000003">
    <property type="protein sequence ID" value="SFT88262.1"/>
    <property type="molecule type" value="Genomic_DNA"/>
</dbReference>
<dbReference type="InterPro" id="IPR027417">
    <property type="entry name" value="P-loop_NTPase"/>
</dbReference>
<reference evidence="3" key="1">
    <citation type="submission" date="2016-10" db="EMBL/GenBank/DDBJ databases">
        <authorList>
            <person name="Varghese N."/>
            <person name="Submissions S."/>
        </authorList>
    </citation>
    <scope>NUCLEOTIDE SEQUENCE [LARGE SCALE GENOMIC DNA]</scope>
    <source>
        <strain evidence="3">DSM 23445</strain>
    </source>
</reference>
<dbReference type="OrthoDB" id="9768467at2"/>
<dbReference type="InterPro" id="IPR041682">
    <property type="entry name" value="AAA_14"/>
</dbReference>
<dbReference type="AlphaFoldDB" id="A0A1I7BM67"/>
<dbReference type="PANTHER" id="PTHR42990">
    <property type="entry name" value="ATPASE"/>
    <property type="match status" value="1"/>
</dbReference>
<organism evidence="2 3">
    <name type="scientific">Algoriphagus locisalis</name>
    <dbReference type="NCBI Taxonomy" id="305507"/>
    <lineage>
        <taxon>Bacteria</taxon>
        <taxon>Pseudomonadati</taxon>
        <taxon>Bacteroidota</taxon>
        <taxon>Cytophagia</taxon>
        <taxon>Cytophagales</taxon>
        <taxon>Cyclobacteriaceae</taxon>
        <taxon>Algoriphagus</taxon>
    </lineage>
</organism>
<evidence type="ECO:0000259" key="1">
    <source>
        <dbReference type="Pfam" id="PF13173"/>
    </source>
</evidence>
<protein>
    <recommendedName>
        <fullName evidence="1">AAA domain-containing protein</fullName>
    </recommendedName>
</protein>
<proteinExistence type="predicted"/>
<accession>A0A1I7BM67</accession>
<sequence length="398" mass="45640">MEELFLFQHNLVSQTSLEWKRYLFSNLKTDEKLLGLKGIRGVGKTTLLLQYLISSPQPTSQKLYVTADHPYFYQNTLFDLASQFYLASGRLLLIDEVHKYKNWSRELKLIYDGFPNLKVIFTSSSALDLYRGESDLSRRLITQNLDGLSFREFLVLTQNLELPKFSFGEVIENHLEISSTLIDKFQVTSSFKNYLNYGYFPIVNQISPEGVNTRIFQIINTVLESDLAFAKEYSSSNITKIKKLLGVISVSVPFEPNISKIAEKLGLGRTTVYSFLAHLQDAKVIRMINKPNRGINYLQKPDKIYFENTNFAYALQPQPNLGTIRETFFANQLSNSGHELQLAMKGDFLIDENWTVEIGGKSKSGDQIKDLENSFLALDEMEIGFGRKIPLWLFGFLY</sequence>
<dbReference type="Proteomes" id="UP000199673">
    <property type="component" value="Unassembled WGS sequence"/>
</dbReference>
<dbReference type="SUPFAM" id="SSF52540">
    <property type="entry name" value="P-loop containing nucleoside triphosphate hydrolases"/>
    <property type="match status" value="1"/>
</dbReference>
<evidence type="ECO:0000313" key="2">
    <source>
        <dbReference type="EMBL" id="SFT88262.1"/>
    </source>
</evidence>
<name>A0A1I7BM67_9BACT</name>
<dbReference type="STRING" id="305507.SAMN04489724_2537"/>
<evidence type="ECO:0000313" key="3">
    <source>
        <dbReference type="Proteomes" id="UP000199673"/>
    </source>
</evidence>
<dbReference type="Pfam" id="PF13173">
    <property type="entry name" value="AAA_14"/>
    <property type="match status" value="1"/>
</dbReference>